<protein>
    <recommendedName>
        <fullName evidence="3">Nitroreductase</fullName>
    </recommendedName>
</protein>
<proteinExistence type="predicted"/>
<dbReference type="EMBL" id="LBYB01000008">
    <property type="protein sequence ID" value="KKR41636.1"/>
    <property type="molecule type" value="Genomic_DNA"/>
</dbReference>
<dbReference type="Gene3D" id="3.40.109.10">
    <property type="entry name" value="NADH Oxidase"/>
    <property type="match status" value="1"/>
</dbReference>
<name>A0A0G0QWB4_9BACT</name>
<sequence>MYTESEGIKPGENYQIWKTPKLTPENFFHLTQAQQLKYLVTCGQLAASSHNTQPWGIKIEPETNSFSIFLDKERVLPASDIDGRQACISIGCLITNMSIATRYFGFTPKIDITEINPKSVKPKNTSQKFIPVANFYLLAEASADNVDRAQFEAIFTRRMNRGKYTGDFLMNRDLNLDLSQICTNNQVSLHTFSREDMRGRGAIRLIAEFQAQADNYVVNNQGFSDELGRWFFPNDTKSPLGMPGDTFGLQNEAAQRFAQGLLKEVELTATEKAGLAVASKAGIESASVIGGITASKDQPFYWIKAGMALQDIALTLEKNGLAMAVHAGLAEVSFVSRPLGLLLGTKEKLVTLFRTGKAEETRPHSPRLPIEKVVL</sequence>
<evidence type="ECO:0000313" key="1">
    <source>
        <dbReference type="EMBL" id="KKR41636.1"/>
    </source>
</evidence>
<gene>
    <name evidence="1" type="ORF">UT77_C0008G0008</name>
</gene>
<accession>A0A0G0QWB4</accession>
<dbReference type="InterPro" id="IPR000415">
    <property type="entry name" value="Nitroreductase-like"/>
</dbReference>
<organism evidence="1 2">
    <name type="scientific">Candidatus Daviesbacteria bacterium GW2011_GWC2_40_12</name>
    <dbReference type="NCBI Taxonomy" id="1618431"/>
    <lineage>
        <taxon>Bacteria</taxon>
        <taxon>Candidatus Daviesiibacteriota</taxon>
    </lineage>
</organism>
<reference evidence="1 2" key="1">
    <citation type="journal article" date="2015" name="Nature">
        <title>rRNA introns, odd ribosomes, and small enigmatic genomes across a large radiation of phyla.</title>
        <authorList>
            <person name="Brown C.T."/>
            <person name="Hug L.A."/>
            <person name="Thomas B.C."/>
            <person name="Sharon I."/>
            <person name="Castelle C.J."/>
            <person name="Singh A."/>
            <person name="Wilkins M.J."/>
            <person name="Williams K.H."/>
            <person name="Banfield J.F."/>
        </authorList>
    </citation>
    <scope>NUCLEOTIDE SEQUENCE [LARGE SCALE GENOMIC DNA]</scope>
</reference>
<dbReference type="Proteomes" id="UP000034881">
    <property type="component" value="Unassembled WGS sequence"/>
</dbReference>
<evidence type="ECO:0000313" key="2">
    <source>
        <dbReference type="Proteomes" id="UP000034881"/>
    </source>
</evidence>
<dbReference type="AlphaFoldDB" id="A0A0G0QWB4"/>
<comment type="caution">
    <text evidence="1">The sequence shown here is derived from an EMBL/GenBank/DDBJ whole genome shotgun (WGS) entry which is preliminary data.</text>
</comment>
<evidence type="ECO:0008006" key="3">
    <source>
        <dbReference type="Google" id="ProtNLM"/>
    </source>
</evidence>
<dbReference type="GO" id="GO:0016491">
    <property type="term" value="F:oxidoreductase activity"/>
    <property type="evidence" value="ECO:0007669"/>
    <property type="project" value="InterPro"/>
</dbReference>
<dbReference type="SUPFAM" id="SSF55469">
    <property type="entry name" value="FMN-dependent nitroreductase-like"/>
    <property type="match status" value="1"/>
</dbReference>